<dbReference type="GO" id="GO:0007004">
    <property type="term" value="P:telomere maintenance via telomerase"/>
    <property type="evidence" value="ECO:0007669"/>
    <property type="project" value="TreeGrafter"/>
</dbReference>
<evidence type="ECO:0000256" key="8">
    <source>
        <dbReference type="ARBA" id="ARBA00022842"/>
    </source>
</evidence>
<evidence type="ECO:0000256" key="7">
    <source>
        <dbReference type="ARBA" id="ARBA00022723"/>
    </source>
</evidence>
<comment type="similarity">
    <text evidence="1 13">Belongs to the reverse transcriptase family. Telomerase subfamily.</text>
</comment>
<comment type="subcellular location">
    <subcellularLocation>
        <location evidence="13">Nucleus</location>
    </subcellularLocation>
    <subcellularLocation>
        <location evidence="13">Chromosome</location>
        <location evidence="13">Telomere</location>
    </subcellularLocation>
</comment>
<dbReference type="GO" id="GO:0000781">
    <property type="term" value="C:chromosome, telomeric region"/>
    <property type="evidence" value="ECO:0007669"/>
    <property type="project" value="UniProtKB-SubCell"/>
</dbReference>
<dbReference type="AlphaFoldDB" id="W9LBN7"/>
<evidence type="ECO:0000256" key="1">
    <source>
        <dbReference type="ARBA" id="ARBA00008001"/>
    </source>
</evidence>
<reference evidence="15" key="1">
    <citation type="submission" date="2011-06" db="EMBL/GenBank/DDBJ databases">
        <title>The Genome Sequence of Fusarium oxysporum Fo47.</title>
        <authorList>
            <consortium name="The Broad Institute Genome Sequencing Platform"/>
            <person name="Ma L.-J."/>
            <person name="Gale L.R."/>
            <person name="Schwartz D.C."/>
            <person name="Zhou S."/>
            <person name="Corby-Kistler H."/>
            <person name="Young S.K."/>
            <person name="Zeng Q."/>
            <person name="Gargeya S."/>
            <person name="Fitzgerald M."/>
            <person name="Haas B."/>
            <person name="Abouelleil A."/>
            <person name="Alvarado L."/>
            <person name="Arachchi H.M."/>
            <person name="Berlin A."/>
            <person name="Brown A."/>
            <person name="Chapman S.B."/>
            <person name="Chen Z."/>
            <person name="Dunbar C."/>
            <person name="Freedman E."/>
            <person name="Gearin G."/>
            <person name="Gellesch M."/>
            <person name="Goldberg J."/>
            <person name="Griggs A."/>
            <person name="Gujja S."/>
            <person name="Heiman D."/>
            <person name="Howarth C."/>
            <person name="Larson L."/>
            <person name="Lui A."/>
            <person name="MacDonald P.J.P."/>
            <person name="Mehta T."/>
            <person name="Montmayeur A."/>
            <person name="Murphy C."/>
            <person name="Neiman D."/>
            <person name="Pearson M."/>
            <person name="Priest M."/>
            <person name="Roberts A."/>
            <person name="Saif S."/>
            <person name="Shea T."/>
            <person name="Shenoy N."/>
            <person name="Sisk P."/>
            <person name="Stolte C."/>
            <person name="Sykes S."/>
            <person name="Wortman J."/>
            <person name="Nusbaum C."/>
            <person name="Birren B."/>
        </authorList>
    </citation>
    <scope>NUCLEOTIDE SEQUENCE [LARGE SCALE GENOMIC DNA]</scope>
    <source>
        <strain evidence="15">Fo47</strain>
    </source>
</reference>
<dbReference type="Gene3D" id="1.10.132.70">
    <property type="match status" value="1"/>
</dbReference>
<evidence type="ECO:0000256" key="4">
    <source>
        <dbReference type="ARBA" id="ARBA00022454"/>
    </source>
</evidence>
<keyword evidence="6 13" id="KW-0548">Nucleotidyltransferase</keyword>
<dbReference type="InterPro" id="IPR000477">
    <property type="entry name" value="RT_dom"/>
</dbReference>
<evidence type="ECO:0000256" key="12">
    <source>
        <dbReference type="ARBA" id="ARBA00048173"/>
    </source>
</evidence>
<dbReference type="CDD" id="cd01648">
    <property type="entry name" value="TERT"/>
    <property type="match status" value="1"/>
</dbReference>
<dbReference type="PANTHER" id="PTHR12066">
    <property type="entry name" value="TELOMERASE REVERSE TRANSCRIPTASE"/>
    <property type="match status" value="1"/>
</dbReference>
<evidence type="ECO:0000256" key="3">
    <source>
        <dbReference type="ARBA" id="ARBA00016182"/>
    </source>
</evidence>
<dbReference type="PRINTS" id="PR01365">
    <property type="entry name" value="TELOMERASERT"/>
</dbReference>
<keyword evidence="8 13" id="KW-0460">Magnesium</keyword>
<evidence type="ECO:0000256" key="2">
    <source>
        <dbReference type="ARBA" id="ARBA00012493"/>
    </source>
</evidence>
<evidence type="ECO:0000256" key="13">
    <source>
        <dbReference type="RuleBase" id="RU365061"/>
    </source>
</evidence>
<dbReference type="PANTHER" id="PTHR12066:SF0">
    <property type="entry name" value="TELOMERASE REVERSE TRANSCRIPTASE"/>
    <property type="match status" value="1"/>
</dbReference>
<dbReference type="GO" id="GO:0070034">
    <property type="term" value="F:telomerase RNA binding"/>
    <property type="evidence" value="ECO:0007669"/>
    <property type="project" value="TreeGrafter"/>
</dbReference>
<keyword evidence="9 13" id="KW-0779">Telomere</keyword>
<dbReference type="GO" id="GO:0042162">
    <property type="term" value="F:telomeric DNA binding"/>
    <property type="evidence" value="ECO:0007669"/>
    <property type="project" value="TreeGrafter"/>
</dbReference>
<protein>
    <recommendedName>
        <fullName evidence="3 13">Telomerase reverse transcriptase</fullName>
        <ecNumber evidence="2 13">2.7.7.49</ecNumber>
    </recommendedName>
    <alternativeName>
        <fullName evidence="13">Telomerase catalytic subunit</fullName>
    </alternativeName>
</protein>
<evidence type="ECO:0000256" key="6">
    <source>
        <dbReference type="ARBA" id="ARBA00022695"/>
    </source>
</evidence>
<dbReference type="GO" id="GO:0000333">
    <property type="term" value="C:telomerase catalytic core complex"/>
    <property type="evidence" value="ECO:0007669"/>
    <property type="project" value="TreeGrafter"/>
</dbReference>
<dbReference type="VEuPathDB" id="FungiDB:FOZG_01034"/>
<dbReference type="GO" id="GO:0046872">
    <property type="term" value="F:metal ion binding"/>
    <property type="evidence" value="ECO:0007669"/>
    <property type="project" value="UniProtKB-KW"/>
</dbReference>
<keyword evidence="11 13" id="KW-0539">Nucleus</keyword>
<feature type="region of interest" description="Disordered" evidence="14">
    <location>
        <begin position="1"/>
        <end position="29"/>
    </location>
</feature>
<dbReference type="PROSITE" id="PS50878">
    <property type="entry name" value="RT_POL"/>
    <property type="match status" value="1"/>
</dbReference>
<dbReference type="InterPro" id="IPR021891">
    <property type="entry name" value="Telomerase_RBD"/>
</dbReference>
<proteinExistence type="inferred from homology"/>
<dbReference type="Gene3D" id="1.10.357.90">
    <property type="match status" value="1"/>
</dbReference>
<evidence type="ECO:0000256" key="9">
    <source>
        <dbReference type="ARBA" id="ARBA00022895"/>
    </source>
</evidence>
<dbReference type="Gene3D" id="3.30.70.2630">
    <property type="match status" value="1"/>
</dbReference>
<gene>
    <name evidence="15" type="ORF">FOZG_01034</name>
</gene>
<evidence type="ECO:0000313" key="15">
    <source>
        <dbReference type="EMBL" id="EWZ50568.1"/>
    </source>
</evidence>
<evidence type="ECO:0000256" key="5">
    <source>
        <dbReference type="ARBA" id="ARBA00022679"/>
    </source>
</evidence>
<dbReference type="EC" id="2.7.7.49" evidence="2 13"/>
<comment type="catalytic activity">
    <reaction evidence="12 13">
        <text>DNA(n) + a 2'-deoxyribonucleoside 5'-triphosphate = DNA(n+1) + diphosphate</text>
        <dbReference type="Rhea" id="RHEA:22508"/>
        <dbReference type="Rhea" id="RHEA-COMP:17339"/>
        <dbReference type="Rhea" id="RHEA-COMP:17340"/>
        <dbReference type="ChEBI" id="CHEBI:33019"/>
        <dbReference type="ChEBI" id="CHEBI:61560"/>
        <dbReference type="ChEBI" id="CHEBI:173112"/>
        <dbReference type="EC" id="2.7.7.49"/>
    </reaction>
</comment>
<organism evidence="15">
    <name type="scientific">Fusarium oxysporum Fo47</name>
    <dbReference type="NCBI Taxonomy" id="660027"/>
    <lineage>
        <taxon>Eukaryota</taxon>
        <taxon>Fungi</taxon>
        <taxon>Dikarya</taxon>
        <taxon>Ascomycota</taxon>
        <taxon>Pezizomycotina</taxon>
        <taxon>Sordariomycetes</taxon>
        <taxon>Hypocreomycetidae</taxon>
        <taxon>Hypocreales</taxon>
        <taxon>Nectriaceae</taxon>
        <taxon>Fusarium</taxon>
        <taxon>Fusarium oxysporum species complex</taxon>
    </lineage>
</organism>
<name>W9LBN7_FUSOX</name>
<evidence type="ECO:0000256" key="11">
    <source>
        <dbReference type="ARBA" id="ARBA00023242"/>
    </source>
</evidence>
<reference evidence="15" key="2">
    <citation type="submission" date="2012-06" db="EMBL/GenBank/DDBJ databases">
        <title>Annotation of the Genome Sequence of Fusarium oxysporum Fo47.</title>
        <authorList>
            <consortium name="The Broad Institute Genomics Platform"/>
            <person name="Ma L.-J."/>
            <person name="Corby-Kistler H."/>
            <person name="Broz K."/>
            <person name="Gale L.R."/>
            <person name="Jonkers W."/>
            <person name="O'Donnell K."/>
            <person name="Ploetz R."/>
            <person name="Steinberg C."/>
            <person name="Schwartz D.C."/>
            <person name="VanEtten H."/>
            <person name="Zhou S."/>
            <person name="Young S.K."/>
            <person name="Zeng Q."/>
            <person name="Gargeya S."/>
            <person name="Fitzgerald M."/>
            <person name="Abouelleil A."/>
            <person name="Alvarado L."/>
            <person name="Chapman S.B."/>
            <person name="Gainer-Dewar J."/>
            <person name="Goldberg J."/>
            <person name="Griggs A."/>
            <person name="Gujja S."/>
            <person name="Hansen M."/>
            <person name="Howarth C."/>
            <person name="Imamovic A."/>
            <person name="Ireland A."/>
            <person name="Larimer J."/>
            <person name="McCowan C."/>
            <person name="Murphy C."/>
            <person name="Pearson M."/>
            <person name="Poon T.W."/>
            <person name="Priest M."/>
            <person name="Roberts A."/>
            <person name="Saif S."/>
            <person name="Shea T."/>
            <person name="Sykes S."/>
            <person name="Wortman J."/>
            <person name="Nusbaum C."/>
            <person name="Birren B."/>
        </authorList>
    </citation>
    <scope>NUCLEOTIDE SEQUENCE</scope>
    <source>
        <strain evidence="15">Fo47</strain>
    </source>
</reference>
<dbReference type="Proteomes" id="UP000030766">
    <property type="component" value="Unassembled WGS sequence"/>
</dbReference>
<comment type="function">
    <text evidence="13">Telomerase is a ribonucleoprotein enzyme essential for the replication of chromosome termini in most eukaryotes. It elongates telomeres. It is a reverse transcriptase that adds simple sequence repeats to chromosome ends by copying a template sequence within the RNA component of the enzyme.</text>
</comment>
<dbReference type="SMART" id="SM00975">
    <property type="entry name" value="Telomerase_RBD"/>
    <property type="match status" value="1"/>
</dbReference>
<keyword evidence="4 13" id="KW-0158">Chromosome</keyword>
<dbReference type="Pfam" id="PF00078">
    <property type="entry name" value="RVT_1"/>
    <property type="match status" value="1"/>
</dbReference>
<dbReference type="GO" id="GO:0003720">
    <property type="term" value="F:telomerase activity"/>
    <property type="evidence" value="ECO:0007669"/>
    <property type="project" value="InterPro"/>
</dbReference>
<evidence type="ECO:0000256" key="10">
    <source>
        <dbReference type="ARBA" id="ARBA00022918"/>
    </source>
</evidence>
<dbReference type="HOGENOM" id="CLU_001996_0_1_1"/>
<accession>W9LBN7</accession>
<keyword evidence="7 13" id="KW-0479">Metal-binding</keyword>
<keyword evidence="10 13" id="KW-0695">RNA-directed DNA polymerase</keyword>
<dbReference type="EMBL" id="JH717896">
    <property type="protein sequence ID" value="EWZ50568.1"/>
    <property type="molecule type" value="Genomic_DNA"/>
</dbReference>
<evidence type="ECO:0000256" key="14">
    <source>
        <dbReference type="SAM" id="MobiDB-lite"/>
    </source>
</evidence>
<sequence>MGKGYRTMMENQRKRKSETIVASEHQKRAKPLGGIPVRRDLLERHYGRVTSLREYVLSQLPHGSRLRRKKVASIGEANDAGEIEKTLSRLLDTSLVCFAHQEADNDDTRWEQWLAFSQRQDESYVSLSDGIAGSIFSQNEIVDFVVWRLFSRDVQVGRRPKHLLCDGFRKSAGPDDQGTTTIPGLFSLFPNSNVEALRENPWPQLLALLGRAGEKIMINLLVDASIYLEVEAGFNNYYQLTGVPLAELDLHGGGLSMTKGSKSEARKPIDITLVRSRIFYAKPSLTAQGLVQPGYKHIHVLNRYTNAPMSNDLEIQRQGTINVMMYIFPRQFGLHNVFTSQVDPTITSQKFQDYTLREEEIAPYFRTKAGDTGSRMPKIPKRLRGYTEELVKRLQVLHGRCSYIELLKHHCPCTFDRPSRTRKLRTKKSLISSRKLRPSQHPKTVSYYQCAPSQKHSELGLSSTQAPALPYHKSLVELATPSSQVSSFCQAVLSKIIPRDFWGDDTVQKRNKSTIMRSVDSFIRLRRFETMSLHEITQNMKIAKISWLQSPVLGDRKPSKTDTAKRLEIFNEFIYFVFDSLLMPLIRNTFYVTESNTHRYQVFYFRHEVWRQIAEPAMMELRADMFEEVKLDDALQVLRSRKLGFSQVRLLPKGNKLRPIMNLRRRAMTRGPSSKLGRSINTILGPVHSLLKLEKRINPSKLGSTMFSVSDIYTRLKLFKQSLGPEYGKLYFVKADVKAAFDTIPQEAVVNLMKSVPSQSKYTIMKHAEVKPGERAAVADDKTSSKAIRRWHATALSEKENPDFIIRLEQNLAHKKKNTVFVGSALRNTQNVGELMHLLRQHVEYNLVKIGKKYYRQKTGIPQGSVLSSFLCNYFYADLEVKHLDFLRSPDCLLLRLIDDFLLITLDQEKAIKFVNAMHVGFPEYGVAVNPIKTMVNFDMLYDGEPLQKSNHEKGFPYCGTTINCKTLDITKDRDRDANIDVSASLTVDFGRTPGQNFQRKVLNAFKIQSHLMFYDTSHNANRTVLNSLRSTFVETASKMYAYLRCLGKTQQPSSEMILRTIAKVIDVAFLLLTSKSRVMRYPQYICDVRKSQVALNACLAFEKVLAAKQSNYQPVVKWLRNEADRLASGQKYELLRVS</sequence>
<keyword evidence="5 13" id="KW-0808">Transferase</keyword>
<dbReference type="Pfam" id="PF12009">
    <property type="entry name" value="Telomerase_RBD"/>
    <property type="match status" value="1"/>
</dbReference>
<dbReference type="InterPro" id="IPR003545">
    <property type="entry name" value="Telomerase_RT"/>
</dbReference>